<keyword evidence="1" id="KW-0472">Membrane</keyword>
<dbReference type="GeneID" id="43652301"/>
<organism evidence="2 3">
    <name type="scientific">Aspergillus caelatus</name>
    <dbReference type="NCBI Taxonomy" id="61420"/>
    <lineage>
        <taxon>Eukaryota</taxon>
        <taxon>Fungi</taxon>
        <taxon>Dikarya</taxon>
        <taxon>Ascomycota</taxon>
        <taxon>Pezizomycotina</taxon>
        <taxon>Eurotiomycetes</taxon>
        <taxon>Eurotiomycetidae</taxon>
        <taxon>Eurotiales</taxon>
        <taxon>Aspergillaceae</taxon>
        <taxon>Aspergillus</taxon>
        <taxon>Aspergillus subgen. Circumdati</taxon>
    </lineage>
</organism>
<evidence type="ECO:0000256" key="1">
    <source>
        <dbReference type="SAM" id="Phobius"/>
    </source>
</evidence>
<evidence type="ECO:0000313" key="3">
    <source>
        <dbReference type="Proteomes" id="UP000326268"/>
    </source>
</evidence>
<gene>
    <name evidence="2" type="ORF">BDV27DRAFT_132343</name>
</gene>
<feature type="transmembrane region" description="Helical" evidence="1">
    <location>
        <begin position="21"/>
        <end position="41"/>
    </location>
</feature>
<protein>
    <submittedName>
        <fullName evidence="2">Uncharacterized protein</fullName>
    </submittedName>
</protein>
<proteinExistence type="predicted"/>
<dbReference type="EMBL" id="ML737720">
    <property type="protein sequence ID" value="KAE8361905.1"/>
    <property type="molecule type" value="Genomic_DNA"/>
</dbReference>
<dbReference type="AlphaFoldDB" id="A0A5N6ZWY1"/>
<keyword evidence="3" id="KW-1185">Reference proteome</keyword>
<keyword evidence="1" id="KW-0812">Transmembrane</keyword>
<accession>A0A5N6ZWY1</accession>
<evidence type="ECO:0000313" key="2">
    <source>
        <dbReference type="EMBL" id="KAE8361905.1"/>
    </source>
</evidence>
<dbReference type="RefSeq" id="XP_031924986.1">
    <property type="nucleotide sequence ID" value="XM_032067855.1"/>
</dbReference>
<sequence>MTHTSLSIVLIYRTHRYRLNSFAFICVFSPFFSASFAIYMIQSMGGNKGPEQQRGLCKDA</sequence>
<keyword evidence="1" id="KW-1133">Transmembrane helix</keyword>
<dbReference type="Proteomes" id="UP000326268">
    <property type="component" value="Unassembled WGS sequence"/>
</dbReference>
<name>A0A5N6ZWY1_9EURO</name>
<reference evidence="2 3" key="1">
    <citation type="submission" date="2019-04" db="EMBL/GenBank/DDBJ databases">
        <title>Friends and foes A comparative genomics studyof 23 Aspergillus species from section Flavi.</title>
        <authorList>
            <consortium name="DOE Joint Genome Institute"/>
            <person name="Kjaerbolling I."/>
            <person name="Vesth T."/>
            <person name="Frisvad J.C."/>
            <person name="Nybo J.L."/>
            <person name="Theobald S."/>
            <person name="Kildgaard S."/>
            <person name="Isbrandt T."/>
            <person name="Kuo A."/>
            <person name="Sato A."/>
            <person name="Lyhne E.K."/>
            <person name="Kogle M.E."/>
            <person name="Wiebenga A."/>
            <person name="Kun R.S."/>
            <person name="Lubbers R.J."/>
            <person name="Makela M.R."/>
            <person name="Barry K."/>
            <person name="Chovatia M."/>
            <person name="Clum A."/>
            <person name="Daum C."/>
            <person name="Haridas S."/>
            <person name="He G."/>
            <person name="LaButti K."/>
            <person name="Lipzen A."/>
            <person name="Mondo S."/>
            <person name="Riley R."/>
            <person name="Salamov A."/>
            <person name="Simmons B.A."/>
            <person name="Magnuson J.K."/>
            <person name="Henrissat B."/>
            <person name="Mortensen U.H."/>
            <person name="Larsen T.O."/>
            <person name="Devries R.P."/>
            <person name="Grigoriev I.V."/>
            <person name="Machida M."/>
            <person name="Baker S.E."/>
            <person name="Andersen M.R."/>
        </authorList>
    </citation>
    <scope>NUCLEOTIDE SEQUENCE [LARGE SCALE GENOMIC DNA]</scope>
    <source>
        <strain evidence="2 3">CBS 763.97</strain>
    </source>
</reference>